<comment type="caution">
    <text evidence="3">The sequence shown here is derived from an EMBL/GenBank/DDBJ whole genome shotgun (WGS) entry which is preliminary data.</text>
</comment>
<gene>
    <name evidence="3" type="ORF">L249_5571</name>
</gene>
<name>A0A367LGV2_9HYPO</name>
<keyword evidence="2" id="KW-1133">Transmembrane helix</keyword>
<evidence type="ECO:0000313" key="3">
    <source>
        <dbReference type="EMBL" id="RCI13648.1"/>
    </source>
</evidence>
<sequence length="167" mass="19071">MTRNGRALLQPRLVRWHGSQRSSRKRPPPATRETGVSTRQALGPGTDATPAQASAALKAAAAREATLHSARMSRFTEVQIRQMEAMEKQRQKEDYQRRYKKAARWWLKIMVGLPIFIISSWHLFNRLALGNHPPEIPWPPPPPSLPPYKNQEEEGGFTRNRSRDNAD</sequence>
<keyword evidence="4" id="KW-1185">Reference proteome</keyword>
<dbReference type="STRING" id="1330021.A0A367LGV2"/>
<keyword evidence="2" id="KW-0472">Membrane</keyword>
<protein>
    <recommendedName>
        <fullName evidence="5">Transmembrane protein</fullName>
    </recommendedName>
</protein>
<accession>A0A367LGV2</accession>
<feature type="region of interest" description="Disordered" evidence="1">
    <location>
        <begin position="134"/>
        <end position="167"/>
    </location>
</feature>
<reference evidence="3 4" key="1">
    <citation type="journal article" date="2015" name="BMC Genomics">
        <title>Insights from the genome of Ophiocordyceps polyrhachis-furcata to pathogenicity and host specificity in insect fungi.</title>
        <authorList>
            <person name="Wichadakul D."/>
            <person name="Kobmoo N."/>
            <person name="Ingsriswang S."/>
            <person name="Tangphatsornruang S."/>
            <person name="Chantasingh D."/>
            <person name="Luangsa-ard J.J."/>
            <person name="Eurwilaichitr L."/>
        </authorList>
    </citation>
    <scope>NUCLEOTIDE SEQUENCE [LARGE SCALE GENOMIC DNA]</scope>
    <source>
        <strain evidence="3 4">BCC 54312</strain>
    </source>
</reference>
<organism evidence="3 4">
    <name type="scientific">Ophiocordyceps polyrhachis-furcata BCC 54312</name>
    <dbReference type="NCBI Taxonomy" id="1330021"/>
    <lineage>
        <taxon>Eukaryota</taxon>
        <taxon>Fungi</taxon>
        <taxon>Dikarya</taxon>
        <taxon>Ascomycota</taxon>
        <taxon>Pezizomycotina</taxon>
        <taxon>Sordariomycetes</taxon>
        <taxon>Hypocreomycetidae</taxon>
        <taxon>Hypocreales</taxon>
        <taxon>Ophiocordycipitaceae</taxon>
        <taxon>Ophiocordyceps</taxon>
    </lineage>
</organism>
<evidence type="ECO:0000313" key="4">
    <source>
        <dbReference type="Proteomes" id="UP000253664"/>
    </source>
</evidence>
<dbReference type="OrthoDB" id="3784821at2759"/>
<proteinExistence type="predicted"/>
<keyword evidence="2" id="KW-0812">Transmembrane</keyword>
<feature type="compositionally biased region" description="Pro residues" evidence="1">
    <location>
        <begin position="134"/>
        <end position="146"/>
    </location>
</feature>
<feature type="region of interest" description="Disordered" evidence="1">
    <location>
        <begin position="14"/>
        <end position="50"/>
    </location>
</feature>
<dbReference type="Proteomes" id="UP000253664">
    <property type="component" value="Unassembled WGS sequence"/>
</dbReference>
<dbReference type="AlphaFoldDB" id="A0A367LGV2"/>
<feature type="transmembrane region" description="Helical" evidence="2">
    <location>
        <begin position="105"/>
        <end position="124"/>
    </location>
</feature>
<evidence type="ECO:0000256" key="1">
    <source>
        <dbReference type="SAM" id="MobiDB-lite"/>
    </source>
</evidence>
<dbReference type="EMBL" id="LKCN02000006">
    <property type="protein sequence ID" value="RCI13648.1"/>
    <property type="molecule type" value="Genomic_DNA"/>
</dbReference>
<evidence type="ECO:0000256" key="2">
    <source>
        <dbReference type="SAM" id="Phobius"/>
    </source>
</evidence>
<evidence type="ECO:0008006" key="5">
    <source>
        <dbReference type="Google" id="ProtNLM"/>
    </source>
</evidence>